<sequence length="428" mass="47721">MPSLISSSQILITGGNFHQSNRGSKDPFDRLLEAASPAAFHDSDDTHDPQKCHPSTRVAVLNKIMDWIHGADPETPNALIMWLYGPAGSGKSAIARSIAELCAKEGILVASYFFSRFDATRNHGRSLIATIAYQASLCFPDLRDRIIGTIEHDPFIFTRSLDSQIVSLIIEPLQERVGSGYFNTATPARVVVVDGLDECEDRNTQVKILNAISKSLQQHHLPFIFLIASRPEPDIRGAFGFGFLNQISIRNPLDDDYLPSEDIRLFLLNKFAEIKESHPFRAQIPPIWPSDNALWTIVNKSSGQFIYASTVVKFVQSTRHRPHQRLEIILGIRPTQNEMPFAELDALYMQIFSSVVNPDSALQIIALHLFSAIPYSVCGMENFLLLDAGDISVLLCDLTSLVAVEDDDRLDGLRRALHIFHASLVDFL</sequence>
<dbReference type="STRING" id="685588.A0A067T437"/>
<dbReference type="PANTHER" id="PTHR10039">
    <property type="entry name" value="AMELOGENIN"/>
    <property type="match status" value="1"/>
</dbReference>
<dbReference type="HOGENOM" id="CLU_000288_6_10_1"/>
<dbReference type="Proteomes" id="UP000027222">
    <property type="component" value="Unassembled WGS sequence"/>
</dbReference>
<dbReference type="EMBL" id="KL142382">
    <property type="protein sequence ID" value="KDR74699.1"/>
    <property type="molecule type" value="Genomic_DNA"/>
</dbReference>
<dbReference type="Gene3D" id="3.40.50.300">
    <property type="entry name" value="P-loop containing nucleotide triphosphate hydrolases"/>
    <property type="match status" value="1"/>
</dbReference>
<dbReference type="InterPro" id="IPR027417">
    <property type="entry name" value="P-loop_NTPase"/>
</dbReference>
<feature type="non-terminal residue" evidence="3">
    <location>
        <position position="428"/>
    </location>
</feature>
<dbReference type="InterPro" id="IPR056884">
    <property type="entry name" value="NPHP3-like_N"/>
</dbReference>
<organism evidence="3 4">
    <name type="scientific">Galerina marginata (strain CBS 339.88)</name>
    <dbReference type="NCBI Taxonomy" id="685588"/>
    <lineage>
        <taxon>Eukaryota</taxon>
        <taxon>Fungi</taxon>
        <taxon>Dikarya</taxon>
        <taxon>Basidiomycota</taxon>
        <taxon>Agaricomycotina</taxon>
        <taxon>Agaricomycetes</taxon>
        <taxon>Agaricomycetidae</taxon>
        <taxon>Agaricales</taxon>
        <taxon>Agaricineae</taxon>
        <taxon>Strophariaceae</taxon>
        <taxon>Galerina</taxon>
    </lineage>
</organism>
<evidence type="ECO:0000313" key="3">
    <source>
        <dbReference type="EMBL" id="KDR74699.1"/>
    </source>
</evidence>
<reference evidence="4" key="1">
    <citation type="journal article" date="2014" name="Proc. Natl. Acad. Sci. U.S.A.">
        <title>Extensive sampling of basidiomycete genomes demonstrates inadequacy of the white-rot/brown-rot paradigm for wood decay fungi.</title>
        <authorList>
            <person name="Riley R."/>
            <person name="Salamov A.A."/>
            <person name="Brown D.W."/>
            <person name="Nagy L.G."/>
            <person name="Floudas D."/>
            <person name="Held B.W."/>
            <person name="Levasseur A."/>
            <person name="Lombard V."/>
            <person name="Morin E."/>
            <person name="Otillar R."/>
            <person name="Lindquist E.A."/>
            <person name="Sun H."/>
            <person name="LaButti K.M."/>
            <person name="Schmutz J."/>
            <person name="Jabbour D."/>
            <person name="Luo H."/>
            <person name="Baker S.E."/>
            <person name="Pisabarro A.G."/>
            <person name="Walton J.D."/>
            <person name="Blanchette R.A."/>
            <person name="Henrissat B."/>
            <person name="Martin F."/>
            <person name="Cullen D."/>
            <person name="Hibbett D.S."/>
            <person name="Grigoriev I.V."/>
        </authorList>
    </citation>
    <scope>NUCLEOTIDE SEQUENCE [LARGE SCALE GENOMIC DNA]</scope>
    <source>
        <strain evidence="4">CBS 339.88</strain>
    </source>
</reference>
<keyword evidence="4" id="KW-1185">Reference proteome</keyword>
<evidence type="ECO:0000259" key="2">
    <source>
        <dbReference type="Pfam" id="PF24883"/>
    </source>
</evidence>
<keyword evidence="1" id="KW-0677">Repeat</keyword>
<dbReference type="AlphaFoldDB" id="A0A067T437"/>
<gene>
    <name evidence="3" type="ORF">GALMADRAFT_1334057</name>
</gene>
<evidence type="ECO:0000313" key="4">
    <source>
        <dbReference type="Proteomes" id="UP000027222"/>
    </source>
</evidence>
<dbReference type="Pfam" id="PF24883">
    <property type="entry name" value="NPHP3_N"/>
    <property type="match status" value="1"/>
</dbReference>
<feature type="domain" description="Nephrocystin 3-like N-terminal" evidence="2">
    <location>
        <begin position="77"/>
        <end position="230"/>
    </location>
</feature>
<name>A0A067T437_GALM3</name>
<protein>
    <recommendedName>
        <fullName evidence="2">Nephrocystin 3-like N-terminal domain-containing protein</fullName>
    </recommendedName>
</protein>
<accession>A0A067T437</accession>
<dbReference type="OrthoDB" id="5967843at2759"/>
<dbReference type="SUPFAM" id="SSF52540">
    <property type="entry name" value="P-loop containing nucleoside triphosphate hydrolases"/>
    <property type="match status" value="1"/>
</dbReference>
<proteinExistence type="predicted"/>
<evidence type="ECO:0000256" key="1">
    <source>
        <dbReference type="ARBA" id="ARBA00022737"/>
    </source>
</evidence>